<gene>
    <name evidence="2" type="ORF">GK108_19080</name>
</gene>
<keyword evidence="3" id="KW-1185">Reference proteome</keyword>
<sequence length="465" mass="51089">MEPTFSNMFPGADKSAWLAQVQKEQKNNRADVSAPEDSVLDGLRWHTTEGFVVDPYYTASDLDNLPLDTIQAAQKQSPGWLNAPAFTTSSATKTDNELMRTSLHKGADALIITLASQVDWFSETGPLSRLLHGIKLSETPLFFRTSQPQQLADMLGRIVPYSLKGGIQTPLPANSSTLTDYYQSIANLTRSTLDATSFRTISIGSESFHNAGANAVQELAFTLSLLADQYDFMTNSGLLIEQIVPKTMISVATGTSYFMEIAKLRALRVLLNRFLSAYNVADLATNSFTIHCQTSVFYDSMSTPYTNLLRSTTEAMAAVIGGCDLLTVHPYTSIVGQPQEQENRLARNVSILLNDESFLGKVADPSAGSYYIENLTHQLIESAWTMFLDVEQQGGFSQASSTGFIAGELQRSYQKKVDAIRSGNVLVGVTKFRFDEPTPDNVNPDVASLSDESFLPLRRLASEFE</sequence>
<dbReference type="GO" id="GO:0016866">
    <property type="term" value="F:intramolecular transferase activity"/>
    <property type="evidence" value="ECO:0007669"/>
    <property type="project" value="InterPro"/>
</dbReference>
<evidence type="ECO:0000313" key="2">
    <source>
        <dbReference type="EMBL" id="NDU96997.1"/>
    </source>
</evidence>
<organism evidence="2 3">
    <name type="scientific">Spirosoma terrae</name>
    <dbReference type="NCBI Taxonomy" id="1968276"/>
    <lineage>
        <taxon>Bacteria</taxon>
        <taxon>Pseudomonadati</taxon>
        <taxon>Bacteroidota</taxon>
        <taxon>Cytophagia</taxon>
        <taxon>Cytophagales</taxon>
        <taxon>Cytophagaceae</taxon>
        <taxon>Spirosoma</taxon>
    </lineage>
</organism>
<dbReference type="GO" id="GO:0031419">
    <property type="term" value="F:cobalamin binding"/>
    <property type="evidence" value="ECO:0007669"/>
    <property type="project" value="InterPro"/>
</dbReference>
<dbReference type="EMBL" id="JAAFZH010000009">
    <property type="protein sequence ID" value="NDU96997.1"/>
    <property type="molecule type" value="Genomic_DNA"/>
</dbReference>
<protein>
    <submittedName>
        <fullName evidence="2">Methylmalonyl-CoA mutase</fullName>
    </submittedName>
</protein>
<evidence type="ECO:0000313" key="3">
    <source>
        <dbReference type="Proteomes" id="UP000474175"/>
    </source>
</evidence>
<dbReference type="AlphaFoldDB" id="A0A6L9LBS6"/>
<dbReference type="RefSeq" id="WP_163952009.1">
    <property type="nucleotide sequence ID" value="NZ_JAAFZH010000009.1"/>
</dbReference>
<accession>A0A6L9LBS6</accession>
<dbReference type="SUPFAM" id="SSF51703">
    <property type="entry name" value="Cobalamin (vitamin B12)-dependent enzymes"/>
    <property type="match status" value="1"/>
</dbReference>
<dbReference type="Pfam" id="PF01642">
    <property type="entry name" value="MM_CoA_mutase"/>
    <property type="match status" value="1"/>
</dbReference>
<proteinExistence type="predicted"/>
<dbReference type="InterPro" id="IPR016176">
    <property type="entry name" value="Cbl-dep_enz_cat"/>
</dbReference>
<comment type="caution">
    <text evidence="2">The sequence shown here is derived from an EMBL/GenBank/DDBJ whole genome shotgun (WGS) entry which is preliminary data.</text>
</comment>
<reference evidence="2 3" key="1">
    <citation type="submission" date="2020-02" db="EMBL/GenBank/DDBJ databases">
        <title>Draft genome sequence of two Spirosoma agri KCTC 52727 and Spirosoma terrae KCTC 52035.</title>
        <authorList>
            <person name="Rojas J."/>
            <person name="Ambika Manirajan B."/>
            <person name="Suarez C."/>
            <person name="Ratering S."/>
            <person name="Schnell S."/>
        </authorList>
    </citation>
    <scope>NUCLEOTIDE SEQUENCE [LARGE SCALE GENOMIC DNA]</scope>
    <source>
        <strain evidence="2 3">KCTC 52035</strain>
    </source>
</reference>
<feature type="domain" description="Methylmalonyl-CoA mutase alpha/beta chain catalytic" evidence="1">
    <location>
        <begin position="194"/>
        <end position="444"/>
    </location>
</feature>
<dbReference type="PANTHER" id="PTHR48101">
    <property type="entry name" value="METHYLMALONYL-COA MUTASE, MITOCHONDRIAL-RELATED"/>
    <property type="match status" value="1"/>
</dbReference>
<dbReference type="InterPro" id="IPR006099">
    <property type="entry name" value="MeMalonylCoA_mutase_a/b_cat"/>
</dbReference>
<dbReference type="Proteomes" id="UP000474175">
    <property type="component" value="Unassembled WGS sequence"/>
</dbReference>
<evidence type="ECO:0000259" key="1">
    <source>
        <dbReference type="Pfam" id="PF01642"/>
    </source>
</evidence>
<name>A0A6L9LBS6_9BACT</name>
<dbReference type="Gene3D" id="3.20.20.240">
    <property type="entry name" value="Methylmalonyl-CoA mutase"/>
    <property type="match status" value="1"/>
</dbReference>